<dbReference type="WBParaSite" id="TREG1_71240.1">
    <property type="protein sequence ID" value="TREG1_71240.1"/>
    <property type="gene ID" value="TREG1_71240"/>
</dbReference>
<evidence type="ECO:0000313" key="7">
    <source>
        <dbReference type="WBParaSite" id="TREG1_71240.1"/>
    </source>
</evidence>
<name>A0AA85K3U9_TRIRE</name>
<comment type="subcellular location">
    <subcellularLocation>
        <location evidence="1">Nucleus</location>
    </subcellularLocation>
</comment>
<dbReference type="GO" id="GO:0000727">
    <property type="term" value="P:double-strand break repair via break-induced replication"/>
    <property type="evidence" value="ECO:0007669"/>
    <property type="project" value="TreeGrafter"/>
</dbReference>
<dbReference type="GO" id="GO:0003697">
    <property type="term" value="F:single-stranded DNA binding"/>
    <property type="evidence" value="ECO:0007669"/>
    <property type="project" value="TreeGrafter"/>
</dbReference>
<proteinExistence type="inferred from homology"/>
<evidence type="ECO:0000256" key="1">
    <source>
        <dbReference type="ARBA" id="ARBA00004123"/>
    </source>
</evidence>
<dbReference type="Proteomes" id="UP000050795">
    <property type="component" value="Unassembled WGS sequence"/>
</dbReference>
<keyword evidence="3" id="KW-0235">DNA replication</keyword>
<dbReference type="Pfam" id="PF02724">
    <property type="entry name" value="CDC45"/>
    <property type="match status" value="1"/>
</dbReference>
<accession>A0AA85K3U9</accession>
<evidence type="ECO:0000256" key="5">
    <source>
        <dbReference type="ARBA" id="ARBA00023306"/>
    </source>
</evidence>
<keyword evidence="5" id="KW-0131">Cell cycle</keyword>
<dbReference type="AlphaFoldDB" id="A0AA85K3U9"/>
<dbReference type="PANTHER" id="PTHR10507:SF0">
    <property type="entry name" value="CELL DIVISION CONTROL PROTEIN 45 HOMOLOG"/>
    <property type="match status" value="1"/>
</dbReference>
<dbReference type="GO" id="GO:0003688">
    <property type="term" value="F:DNA replication origin binding"/>
    <property type="evidence" value="ECO:0007669"/>
    <property type="project" value="TreeGrafter"/>
</dbReference>
<comment type="similarity">
    <text evidence="2">Belongs to the CDC45 family.</text>
</comment>
<keyword evidence="6" id="KW-1185">Reference proteome</keyword>
<dbReference type="GO" id="GO:0003682">
    <property type="term" value="F:chromatin binding"/>
    <property type="evidence" value="ECO:0007669"/>
    <property type="project" value="TreeGrafter"/>
</dbReference>
<dbReference type="GO" id="GO:1902977">
    <property type="term" value="P:mitotic DNA replication preinitiation complex assembly"/>
    <property type="evidence" value="ECO:0007669"/>
    <property type="project" value="TreeGrafter"/>
</dbReference>
<organism evidence="6 7">
    <name type="scientific">Trichobilharzia regenti</name>
    <name type="common">Nasal bird schistosome</name>
    <dbReference type="NCBI Taxonomy" id="157069"/>
    <lineage>
        <taxon>Eukaryota</taxon>
        <taxon>Metazoa</taxon>
        <taxon>Spiralia</taxon>
        <taxon>Lophotrochozoa</taxon>
        <taxon>Platyhelminthes</taxon>
        <taxon>Trematoda</taxon>
        <taxon>Digenea</taxon>
        <taxon>Strigeidida</taxon>
        <taxon>Schistosomatoidea</taxon>
        <taxon>Schistosomatidae</taxon>
        <taxon>Trichobilharzia</taxon>
    </lineage>
</organism>
<reference evidence="7" key="2">
    <citation type="submission" date="2023-11" db="UniProtKB">
        <authorList>
            <consortium name="WormBaseParasite"/>
        </authorList>
    </citation>
    <scope>IDENTIFICATION</scope>
</reference>
<dbReference type="InterPro" id="IPR003874">
    <property type="entry name" value="CDC45"/>
</dbReference>
<dbReference type="GO" id="GO:0006270">
    <property type="term" value="P:DNA replication initiation"/>
    <property type="evidence" value="ECO:0007669"/>
    <property type="project" value="InterPro"/>
</dbReference>
<evidence type="ECO:0000256" key="4">
    <source>
        <dbReference type="ARBA" id="ARBA00023242"/>
    </source>
</evidence>
<evidence type="ECO:0000313" key="6">
    <source>
        <dbReference type="Proteomes" id="UP000050795"/>
    </source>
</evidence>
<dbReference type="GO" id="GO:0031261">
    <property type="term" value="C:DNA replication preinitiation complex"/>
    <property type="evidence" value="ECO:0007669"/>
    <property type="project" value="TreeGrafter"/>
</dbReference>
<evidence type="ECO:0000256" key="2">
    <source>
        <dbReference type="ARBA" id="ARBA00010727"/>
    </source>
</evidence>
<sequence length="149" mass="16884">MHLQNLANQVRNLLDTDDVVAFGPFLYVYIRKSSLVTHALRNSQSLAILSKYILMAKASMRAKLGHGRRVVQMPLILCIDSKTDDNYISLLGIPPIHGDDDRNLFGQAFEAAISRTKARAEFKYFSTNCIELHREDMLKIFEALSNLLT</sequence>
<protein>
    <submittedName>
        <fullName evidence="7">Uncharacterized protein</fullName>
    </submittedName>
</protein>
<dbReference type="PANTHER" id="PTHR10507">
    <property type="entry name" value="CDC45-RELATED PROTEIN"/>
    <property type="match status" value="1"/>
</dbReference>
<evidence type="ECO:0000256" key="3">
    <source>
        <dbReference type="ARBA" id="ARBA00022705"/>
    </source>
</evidence>
<reference evidence="6" key="1">
    <citation type="submission" date="2022-06" db="EMBL/GenBank/DDBJ databases">
        <authorList>
            <person name="Berger JAMES D."/>
            <person name="Berger JAMES D."/>
        </authorList>
    </citation>
    <scope>NUCLEOTIDE SEQUENCE [LARGE SCALE GENOMIC DNA]</scope>
</reference>
<keyword evidence="4" id="KW-0539">Nucleus</keyword>